<dbReference type="EMBL" id="CAID01000012">
    <property type="protein sequence ID" value="CEF99931.1"/>
    <property type="molecule type" value="Genomic_DNA"/>
</dbReference>
<dbReference type="OrthoDB" id="498721at2759"/>
<dbReference type="InterPro" id="IPR036415">
    <property type="entry name" value="Lamin_tail_dom_sf"/>
</dbReference>
<evidence type="ECO:0000313" key="2">
    <source>
        <dbReference type="Proteomes" id="UP000009170"/>
    </source>
</evidence>
<dbReference type="Pfam" id="PF08757">
    <property type="entry name" value="CotH"/>
    <property type="match status" value="1"/>
</dbReference>
<organism evidence="1 2">
    <name type="scientific">Ostreococcus tauri</name>
    <name type="common">Marine green alga</name>
    <dbReference type="NCBI Taxonomy" id="70448"/>
    <lineage>
        <taxon>Eukaryota</taxon>
        <taxon>Viridiplantae</taxon>
        <taxon>Chlorophyta</taxon>
        <taxon>Mamiellophyceae</taxon>
        <taxon>Mamiellales</taxon>
        <taxon>Bathycoccaceae</taxon>
        <taxon>Ostreococcus</taxon>
    </lineage>
</organism>
<dbReference type="STRING" id="70448.A0A090M6W3"/>
<evidence type="ECO:0000313" key="1">
    <source>
        <dbReference type="EMBL" id="CEF99931.1"/>
    </source>
</evidence>
<protein>
    <submittedName>
        <fullName evidence="1">Spore coat protein CotH</fullName>
    </submittedName>
</protein>
<dbReference type="GeneID" id="9836009"/>
<sequence>MDARARGARPRRGRRANEGRGLGAALVVVTCALLGTGTGAGAITVDVDVASGAGLGSGDAVEVRAVVEGGGAATAARATCALGWGAERTTGMRYDGNDERGRMRFTGWCDTNGAPEGERVRVKVSVAAGTARATSAWRGAALERRVKEETPLPILHVWTPDYDKITTDAGERVAVYFEGRYYDDVFMRRRGSNRNEAVIGVELSAANWPKRKFKLDFGRRRFKLNANMSRVSEINLNSHYQEPGEETYMRENLGFAILRRAGVPAPLTRHVHVRVNNEYYGLWSLIEQVDKRFLKRNNLFTGDGYSLYKAVNWKYSNLRAGDPSLPCPYATPDYRREWMNDGCPEIYRKASKPRDKWDDLWQLTNDVIERVRRNPEGEAYLLFDHLNLPSLVNEMAAQTLMLGADRCTKNYYMHRDWTGEWTRIPWDVEDIFPSDKRYGTSLCKPSECAATANLYCILSCEKFNSPLYCDRNHPQDIFYWDGSRPEQDPRSTYNVLIDVMLSVWPVKEMYLTRLRTLMDQILATSFVDDYVRRKVNLIRKDALRDSKKWGVGAGRAIDQGVNNLLDVIVPTRRKQLFEQYSYMIPPSIPSNARVYVSHAQRSGDESYVKLSNPNGFAVDVSDWIVSTPGGWTWTLKPGSVMGPGRVLFVVKNAKEFRNRATWARREYPQGLFVQGNFYRDLDVDDPRMFTVKPARL</sequence>
<proteinExistence type="predicted"/>
<dbReference type="Proteomes" id="UP000009170">
    <property type="component" value="Unassembled WGS sequence"/>
</dbReference>
<gene>
    <name evidence="1" type="ORF">OT_ostta12g02370</name>
</gene>
<keyword evidence="2" id="KW-1185">Reference proteome</keyword>
<dbReference type="RefSeq" id="XP_003082385.2">
    <property type="nucleotide sequence ID" value="XM_003082337.2"/>
</dbReference>
<dbReference type="InParanoid" id="A0A090M6W3"/>
<reference evidence="2" key="1">
    <citation type="journal article" date="2006" name="Proc. Natl. Acad. Sci. U.S.A.">
        <title>Genome analysis of the smallest free-living eukaryote Ostreococcus tauri unveils many unique features.</title>
        <authorList>
            <person name="Derelle E."/>
            <person name="Ferraz C."/>
            <person name="Rombauts S."/>
            <person name="Rouze P."/>
            <person name="Worden A.Z."/>
            <person name="Robbens S."/>
            <person name="Partensky F."/>
            <person name="Degroeve S."/>
            <person name="Echeynie S."/>
            <person name="Cooke R."/>
            <person name="Saeys Y."/>
            <person name="Wuyts J."/>
            <person name="Jabbari K."/>
            <person name="Bowler C."/>
            <person name="Panaud O."/>
            <person name="Piegu B."/>
            <person name="Ball S.G."/>
            <person name="Ral J.-P."/>
            <person name="Bouget F.-Y."/>
            <person name="Piganeau G."/>
            <person name="De Baets B."/>
            <person name="Picard A."/>
            <person name="Delseny M."/>
            <person name="Demaille J."/>
            <person name="Van de Peer Y."/>
            <person name="Moreau H."/>
        </authorList>
    </citation>
    <scope>NUCLEOTIDE SEQUENCE [LARGE SCALE GENOMIC DNA]</scope>
    <source>
        <strain evidence="2">OTTH 0595 / CCAP 157/2 / RCC745</strain>
    </source>
</reference>
<name>A0A090M6W3_OSTTA</name>
<dbReference type="KEGG" id="ota:OT_ostta12g02370"/>
<dbReference type="AlphaFoldDB" id="A0A090M6W3"/>
<comment type="caution">
    <text evidence="1">The sequence shown here is derived from an EMBL/GenBank/DDBJ whole genome shotgun (WGS) entry which is preliminary data.</text>
</comment>
<dbReference type="PANTHER" id="PTHR40050">
    <property type="entry name" value="INNER SPORE COAT PROTEIN H"/>
    <property type="match status" value="1"/>
</dbReference>
<reference evidence="1 2" key="2">
    <citation type="journal article" date="2014" name="BMC Genomics">
        <title>An improved genome of the model marine alga Ostreococcus tauri unfolds by assessing Illumina de novo assemblies.</title>
        <authorList>
            <person name="Blanc-Mathieu R."/>
            <person name="Verhelst B."/>
            <person name="Derelle E."/>
            <person name="Rombauts S."/>
            <person name="Bouget F.Y."/>
            <person name="Carre I."/>
            <person name="Chateau A."/>
            <person name="Eyre-Walker A."/>
            <person name="Grimsley N."/>
            <person name="Moreau H."/>
            <person name="Piegu B."/>
            <person name="Rivals E."/>
            <person name="Schackwitz W."/>
            <person name="Van de Peer Y."/>
            <person name="Piganeau G."/>
        </authorList>
    </citation>
    <scope>NUCLEOTIDE SEQUENCE [LARGE SCALE GENOMIC DNA]</scope>
    <source>
        <strain evidence="2">OTTH 0595 / CCAP 157/2 / RCC745</strain>
    </source>
</reference>
<dbReference type="InterPro" id="IPR014867">
    <property type="entry name" value="Spore_coat_CotH_CotH2/3/7"/>
</dbReference>
<dbReference type="PANTHER" id="PTHR40050:SF1">
    <property type="entry name" value="INNER SPORE COAT PROTEIN H"/>
    <property type="match status" value="1"/>
</dbReference>
<accession>A0A090M6W3</accession>
<dbReference type="SUPFAM" id="SSF74853">
    <property type="entry name" value="Lamin A/C globular tail domain"/>
    <property type="match status" value="1"/>
</dbReference>